<accession>A0A6I4IT85</accession>
<dbReference type="PROSITE" id="PS51257">
    <property type="entry name" value="PROKAR_LIPOPROTEIN"/>
    <property type="match status" value="1"/>
</dbReference>
<feature type="region of interest" description="Disordered" evidence="1">
    <location>
        <begin position="107"/>
        <end position="143"/>
    </location>
</feature>
<dbReference type="Proteomes" id="UP000431264">
    <property type="component" value="Unassembled WGS sequence"/>
</dbReference>
<keyword evidence="4" id="KW-1185">Reference proteome</keyword>
<dbReference type="Pfam" id="PF14129">
    <property type="entry name" value="DUF4296"/>
    <property type="match status" value="1"/>
</dbReference>
<dbReference type="AlphaFoldDB" id="A0A6I4IT85"/>
<gene>
    <name evidence="3" type="ORF">GOQ30_12985</name>
</gene>
<dbReference type="EMBL" id="WQLW01000010">
    <property type="protein sequence ID" value="MVO10080.1"/>
    <property type="molecule type" value="Genomic_DNA"/>
</dbReference>
<reference evidence="4" key="1">
    <citation type="submission" date="2019-05" db="EMBL/GenBank/DDBJ databases">
        <title>Flavobacterium profundi sp. nov., isolated from a deep-sea seamount.</title>
        <authorList>
            <person name="Zhang D.-C."/>
        </authorList>
    </citation>
    <scope>NUCLEOTIDE SEQUENCE [LARGE SCALE GENOMIC DNA]</scope>
    <source>
        <strain evidence="4">TP390</strain>
    </source>
</reference>
<organism evidence="3 4">
    <name type="scientific">Flavobacterium profundi</name>
    <dbReference type="NCBI Taxonomy" id="1774945"/>
    <lineage>
        <taxon>Bacteria</taxon>
        <taxon>Pseudomonadati</taxon>
        <taxon>Bacteroidota</taxon>
        <taxon>Flavobacteriia</taxon>
        <taxon>Flavobacteriales</taxon>
        <taxon>Flavobacteriaceae</taxon>
        <taxon>Flavobacterium</taxon>
    </lineage>
</organism>
<protein>
    <submittedName>
        <fullName evidence="3">DUF4296 domain-containing protein</fullName>
    </submittedName>
</protein>
<comment type="caution">
    <text evidence="3">The sequence shown here is derived from an EMBL/GenBank/DDBJ whole genome shotgun (WGS) entry which is preliminary data.</text>
</comment>
<feature type="domain" description="DUF4296" evidence="2">
    <location>
        <begin position="23"/>
        <end position="105"/>
    </location>
</feature>
<sequence>MKRIVVLAFLVLFSCAENPVPKPDRLLSEETMVDILYDTALLQASEAYLPNKLTENKIRIKNYIYTKYDLDSTTYYQNQRYYAADFKKYKRMYKKVSDRLQQRKTELDTLIAQENRNVPEKSTDKKREFNKPSIKELDSLSSQ</sequence>
<evidence type="ECO:0000313" key="4">
    <source>
        <dbReference type="Proteomes" id="UP000431264"/>
    </source>
</evidence>
<feature type="compositionally biased region" description="Basic and acidic residues" evidence="1">
    <location>
        <begin position="117"/>
        <end position="143"/>
    </location>
</feature>
<name>A0A6I4IT85_9FLAO</name>
<dbReference type="RefSeq" id="WP_140998454.1">
    <property type="nucleotide sequence ID" value="NZ_VDCZ01000010.1"/>
</dbReference>
<dbReference type="OrthoDB" id="1525222at2"/>
<dbReference type="InterPro" id="IPR025381">
    <property type="entry name" value="DUF4296"/>
</dbReference>
<evidence type="ECO:0000259" key="2">
    <source>
        <dbReference type="Pfam" id="PF14129"/>
    </source>
</evidence>
<proteinExistence type="predicted"/>
<evidence type="ECO:0000313" key="3">
    <source>
        <dbReference type="EMBL" id="MVO10080.1"/>
    </source>
</evidence>
<evidence type="ECO:0000256" key="1">
    <source>
        <dbReference type="SAM" id="MobiDB-lite"/>
    </source>
</evidence>